<accession>F8QJ99</accession>
<feature type="region of interest" description="Disordered" evidence="1">
    <location>
        <begin position="148"/>
        <end position="230"/>
    </location>
</feature>
<evidence type="ECO:0000313" key="3">
    <source>
        <dbReference type="EMBL" id="EGN91623.1"/>
    </source>
</evidence>
<proteinExistence type="predicted"/>
<protein>
    <recommendedName>
        <fullName evidence="2">DUF6532 domain-containing protein</fullName>
    </recommendedName>
</protein>
<organism evidence="4">
    <name type="scientific">Serpula lacrymans var. lacrymans (strain S7.3)</name>
    <name type="common">Dry rot fungus</name>
    <dbReference type="NCBI Taxonomy" id="936435"/>
    <lineage>
        <taxon>Eukaryota</taxon>
        <taxon>Fungi</taxon>
        <taxon>Dikarya</taxon>
        <taxon>Basidiomycota</taxon>
        <taxon>Agaricomycotina</taxon>
        <taxon>Agaricomycetes</taxon>
        <taxon>Agaricomycetidae</taxon>
        <taxon>Boletales</taxon>
        <taxon>Coniophorineae</taxon>
        <taxon>Serpulaceae</taxon>
        <taxon>Serpula</taxon>
    </lineage>
</organism>
<dbReference type="Pfam" id="PF20149">
    <property type="entry name" value="DUF6532"/>
    <property type="match status" value="1"/>
</dbReference>
<feature type="compositionally biased region" description="Basic residues" evidence="1">
    <location>
        <begin position="468"/>
        <end position="483"/>
    </location>
</feature>
<feature type="domain" description="DUF6532" evidence="2">
    <location>
        <begin position="32"/>
        <end position="139"/>
    </location>
</feature>
<evidence type="ECO:0000259" key="2">
    <source>
        <dbReference type="Pfam" id="PF20149"/>
    </source>
</evidence>
<feature type="region of interest" description="Disordered" evidence="1">
    <location>
        <begin position="332"/>
        <end position="355"/>
    </location>
</feature>
<dbReference type="EMBL" id="GL945562">
    <property type="protein sequence ID" value="EGN91623.1"/>
    <property type="molecule type" value="Genomic_DNA"/>
</dbReference>
<dbReference type="InParanoid" id="F8QJ99"/>
<dbReference type="HOGENOM" id="CLU_565202_0_0_1"/>
<reference evidence="4" key="1">
    <citation type="journal article" date="2011" name="Science">
        <title>The plant cell wall-decomposing machinery underlies the functional diversity of forest fungi.</title>
        <authorList>
            <person name="Eastwood D.C."/>
            <person name="Floudas D."/>
            <person name="Binder M."/>
            <person name="Majcherczyk A."/>
            <person name="Schneider P."/>
            <person name="Aerts A."/>
            <person name="Asiegbu F.O."/>
            <person name="Baker S.E."/>
            <person name="Barry K."/>
            <person name="Bendiksby M."/>
            <person name="Blumentritt M."/>
            <person name="Coutinho P.M."/>
            <person name="Cullen D."/>
            <person name="de Vries R.P."/>
            <person name="Gathman A."/>
            <person name="Goodell B."/>
            <person name="Henrissat B."/>
            <person name="Ihrmark K."/>
            <person name="Kauserud H."/>
            <person name="Kohler A."/>
            <person name="LaButti K."/>
            <person name="Lapidus A."/>
            <person name="Lavin J.L."/>
            <person name="Lee Y.-H."/>
            <person name="Lindquist E."/>
            <person name="Lilly W."/>
            <person name="Lucas S."/>
            <person name="Morin E."/>
            <person name="Murat C."/>
            <person name="Oguiza J.A."/>
            <person name="Park J."/>
            <person name="Pisabarro A.G."/>
            <person name="Riley R."/>
            <person name="Rosling A."/>
            <person name="Salamov A."/>
            <person name="Schmidt O."/>
            <person name="Schmutz J."/>
            <person name="Skrede I."/>
            <person name="Stenlid J."/>
            <person name="Wiebenga A."/>
            <person name="Xie X."/>
            <person name="Kuees U."/>
            <person name="Hibbett D.S."/>
            <person name="Hoffmeister D."/>
            <person name="Hoegberg N."/>
            <person name="Martin F."/>
            <person name="Grigoriev I.V."/>
            <person name="Watkinson S.C."/>
        </authorList>
    </citation>
    <scope>NUCLEOTIDE SEQUENCE [LARGE SCALE GENOMIC DNA]</scope>
    <source>
        <strain evidence="4">strain S7.3</strain>
    </source>
</reference>
<dbReference type="InterPro" id="IPR045341">
    <property type="entry name" value="DUF6532"/>
</dbReference>
<gene>
    <name evidence="3" type="ORF">SERLA73DRAFT_80281</name>
</gene>
<name>F8QJ99_SERL3</name>
<feature type="compositionally biased region" description="Polar residues" evidence="1">
    <location>
        <begin position="149"/>
        <end position="158"/>
    </location>
</feature>
<feature type="compositionally biased region" description="Low complexity" evidence="1">
    <location>
        <begin position="439"/>
        <end position="448"/>
    </location>
</feature>
<dbReference type="AlphaFoldDB" id="F8QJ99"/>
<sequence length="483" mass="53456">MASVSPSSAMTRKRKPTLALYPPSLAQLAIEAHTQMHLHISTNEGFPASNTHSDTSGKIVTKSSKISNSFESKLREVEENEALKIFMMDYVWSVGPQIRGEVVAKARLMINGAYGIPGDMSPEETKLAIQWLIVTCVFTDGELDIKPTRPTTFESVTRPQEVDSGPTNTKPGLEDGGGVTRLRTSRSFSNVVRSENPVEEPGARATEAVGTSSKKNHHALMKPQPMEPPRAREHVPAVVGEHEAIIYQANKLLTDEQLRQILQRRQLERLARQSDSASIPETAVGSKADIEPEAQRDALHAWNDAWNWAQDARSEDNPGAGQSKQIEQCDPVADAGGSISSHVQPARNKKKWVKKREKRLRDWHARTDAPLVPLEPQPCLGDQHSLVAAIIDNMLQPRTQMLNGPVTATMEPSNQIDPRSYIGRTLGRLHQRNPDPDSSDLSSESTESSSEESLKETNSKSDSTPSSGHRRTRTKMSKERRHH</sequence>
<evidence type="ECO:0000256" key="1">
    <source>
        <dbReference type="SAM" id="MobiDB-lite"/>
    </source>
</evidence>
<keyword evidence="4" id="KW-1185">Reference proteome</keyword>
<feature type="region of interest" description="Disordered" evidence="1">
    <location>
        <begin position="427"/>
        <end position="483"/>
    </location>
</feature>
<dbReference type="OrthoDB" id="2790754at2759"/>
<dbReference type="Proteomes" id="UP000008063">
    <property type="component" value="Unassembled WGS sequence"/>
</dbReference>
<evidence type="ECO:0000313" key="4">
    <source>
        <dbReference type="Proteomes" id="UP000008063"/>
    </source>
</evidence>